<sequence>MHKRFFIIYSVLLIVATSACNRVIKPDMLIGKWNYVKVENPYSPNPPDTVSARELAEKSPYIELTSNGKLVMMWGGKLLSSGTYQLDKDNIIYTEHLANEQTRKILFWIKAIDENEIVFETKEDDIVRVRAKKDKK</sequence>
<name>H1Y3B2_9SPHI</name>
<proteinExistence type="predicted"/>
<keyword evidence="2" id="KW-1185">Reference proteome</keyword>
<accession>H1Y3B2</accession>
<dbReference type="PROSITE" id="PS51257">
    <property type="entry name" value="PROKAR_LIPOPROTEIN"/>
    <property type="match status" value="1"/>
</dbReference>
<dbReference type="EMBL" id="CM001403">
    <property type="protein sequence ID" value="EHQ29267.1"/>
    <property type="molecule type" value="Genomic_DNA"/>
</dbReference>
<dbReference type="RefSeq" id="WP_008510356.1">
    <property type="nucleotide sequence ID" value="NZ_CM001403.1"/>
</dbReference>
<organism evidence="1 2">
    <name type="scientific">Mucilaginibacter paludis DSM 18603</name>
    <dbReference type="NCBI Taxonomy" id="714943"/>
    <lineage>
        <taxon>Bacteria</taxon>
        <taxon>Pseudomonadati</taxon>
        <taxon>Bacteroidota</taxon>
        <taxon>Sphingobacteriia</taxon>
        <taxon>Sphingobacteriales</taxon>
        <taxon>Sphingobacteriaceae</taxon>
        <taxon>Mucilaginibacter</taxon>
    </lineage>
</organism>
<reference evidence="1" key="1">
    <citation type="submission" date="2011-09" db="EMBL/GenBank/DDBJ databases">
        <title>The permanent draft genome of Mucilaginibacter paludis DSM 18603.</title>
        <authorList>
            <consortium name="US DOE Joint Genome Institute (JGI-PGF)"/>
            <person name="Lucas S."/>
            <person name="Han J."/>
            <person name="Lapidus A."/>
            <person name="Bruce D."/>
            <person name="Goodwin L."/>
            <person name="Pitluck S."/>
            <person name="Peters L."/>
            <person name="Kyrpides N."/>
            <person name="Mavromatis K."/>
            <person name="Ivanova N."/>
            <person name="Mikhailova N."/>
            <person name="Held B."/>
            <person name="Detter J.C."/>
            <person name="Tapia R."/>
            <person name="Han C."/>
            <person name="Land M."/>
            <person name="Hauser L."/>
            <person name="Markowitz V."/>
            <person name="Cheng J.-F."/>
            <person name="Hugenholtz P."/>
            <person name="Woyke T."/>
            <person name="Wu D."/>
            <person name="Tindall B."/>
            <person name="Brambilla E."/>
            <person name="Klenk H.-P."/>
            <person name="Eisen J.A."/>
        </authorList>
    </citation>
    <scope>NUCLEOTIDE SEQUENCE [LARGE SCALE GENOMIC DNA]</scope>
    <source>
        <strain evidence="1">DSM 18603</strain>
    </source>
</reference>
<dbReference type="OrthoDB" id="794255at2"/>
<protein>
    <recommendedName>
        <fullName evidence="3">Lipocalin-like domain-containing protein</fullName>
    </recommendedName>
</protein>
<evidence type="ECO:0000313" key="1">
    <source>
        <dbReference type="EMBL" id="EHQ29267.1"/>
    </source>
</evidence>
<dbReference type="AlphaFoldDB" id="H1Y3B2"/>
<dbReference type="HOGENOM" id="CLU_1873099_0_0_10"/>
<evidence type="ECO:0008006" key="3">
    <source>
        <dbReference type="Google" id="ProtNLM"/>
    </source>
</evidence>
<dbReference type="eggNOG" id="ENOG50346F2">
    <property type="taxonomic scope" value="Bacteria"/>
</dbReference>
<dbReference type="Proteomes" id="UP000002774">
    <property type="component" value="Chromosome"/>
</dbReference>
<gene>
    <name evidence="1" type="ORF">Mucpa_5192</name>
</gene>
<evidence type="ECO:0000313" key="2">
    <source>
        <dbReference type="Proteomes" id="UP000002774"/>
    </source>
</evidence>